<evidence type="ECO:0000256" key="2">
    <source>
        <dbReference type="ARBA" id="ARBA00022692"/>
    </source>
</evidence>
<keyword evidence="3 5" id="KW-1133">Transmembrane helix</keyword>
<gene>
    <name evidence="6" type="ORF">GRF59_18555</name>
</gene>
<dbReference type="Pfam" id="PF02361">
    <property type="entry name" value="CbiQ"/>
    <property type="match status" value="1"/>
</dbReference>
<sequence length="257" mass="28846">MFTAYQQGESQLHRTDPLSKLVLLFCIALLTMRLHSSLGQALLLCMVLLLARWGGSMAWDRQAKALALLAGFAVPYFLVTLFTVPGEHVLAEWGPLRLTREALDSAGSVTLRMFTVFLSSYVFMFTTDPRDMVISLTTRLRIPYRFAFGLSMALTFLPLLEEEGKSISAAHQVRGRGKPDGIRGKLEWWCTFTIAVMHNAIRRIQQTAGAMEAKGFGAYRDRTFLREGMPVRKGLWVAASAVTLTAGLWWYIHIVNL</sequence>
<accession>A0A7X3IKI7</accession>
<evidence type="ECO:0000256" key="4">
    <source>
        <dbReference type="ARBA" id="ARBA00023136"/>
    </source>
</evidence>
<evidence type="ECO:0000256" key="5">
    <source>
        <dbReference type="SAM" id="Phobius"/>
    </source>
</evidence>
<keyword evidence="7" id="KW-1185">Reference proteome</keyword>
<dbReference type="PANTHER" id="PTHR33514">
    <property type="entry name" value="PROTEIN ABCI12, CHLOROPLASTIC"/>
    <property type="match status" value="1"/>
</dbReference>
<dbReference type="CDD" id="cd16914">
    <property type="entry name" value="EcfT"/>
    <property type="match status" value="1"/>
</dbReference>
<reference evidence="6 7" key="1">
    <citation type="submission" date="2019-12" db="EMBL/GenBank/DDBJ databases">
        <title>Paenibacillus sp. nov., an endophytic bacterium isolated from the stem of Dendrobium.</title>
        <authorList>
            <person name="Zhao R."/>
        </authorList>
    </citation>
    <scope>NUCLEOTIDE SEQUENCE [LARGE SCALE GENOMIC DNA]</scope>
    <source>
        <strain evidence="6 7">HJL G12</strain>
    </source>
</reference>
<evidence type="ECO:0000313" key="6">
    <source>
        <dbReference type="EMBL" id="MWV45618.1"/>
    </source>
</evidence>
<dbReference type="InterPro" id="IPR003339">
    <property type="entry name" value="ABC/ECF_trnsptr_transmembrane"/>
</dbReference>
<feature type="transmembrane region" description="Helical" evidence="5">
    <location>
        <begin position="234"/>
        <end position="252"/>
    </location>
</feature>
<feature type="transmembrane region" description="Helical" evidence="5">
    <location>
        <begin position="144"/>
        <end position="160"/>
    </location>
</feature>
<feature type="transmembrane region" description="Helical" evidence="5">
    <location>
        <begin position="65"/>
        <end position="84"/>
    </location>
</feature>
<keyword evidence="4 5" id="KW-0472">Membrane</keyword>
<dbReference type="PANTHER" id="PTHR33514:SF13">
    <property type="entry name" value="PROTEIN ABCI12, CHLOROPLASTIC"/>
    <property type="match status" value="1"/>
</dbReference>
<comment type="subcellular location">
    <subcellularLocation>
        <location evidence="1">Membrane</location>
        <topology evidence="1">Multi-pass membrane protein</topology>
    </subcellularLocation>
</comment>
<comment type="caution">
    <text evidence="6">The sequence shown here is derived from an EMBL/GenBank/DDBJ whole genome shotgun (WGS) entry which is preliminary data.</text>
</comment>
<dbReference type="Proteomes" id="UP000460318">
    <property type="component" value="Unassembled WGS sequence"/>
</dbReference>
<name>A0A7X3IKI7_9BACL</name>
<keyword evidence="2 5" id="KW-0812">Transmembrane</keyword>
<dbReference type="RefSeq" id="WP_160499223.1">
    <property type="nucleotide sequence ID" value="NZ_WUBI01000003.1"/>
</dbReference>
<organism evidence="6 7">
    <name type="scientific">Paenibacillus dendrobii</name>
    <dbReference type="NCBI Taxonomy" id="2691084"/>
    <lineage>
        <taxon>Bacteria</taxon>
        <taxon>Bacillati</taxon>
        <taxon>Bacillota</taxon>
        <taxon>Bacilli</taxon>
        <taxon>Bacillales</taxon>
        <taxon>Paenibacillaceae</taxon>
        <taxon>Paenibacillus</taxon>
    </lineage>
</organism>
<evidence type="ECO:0000256" key="3">
    <source>
        <dbReference type="ARBA" id="ARBA00022989"/>
    </source>
</evidence>
<protein>
    <submittedName>
        <fullName evidence="6">Energy-coupling factor transporter transmembrane protein EcfT</fullName>
    </submittedName>
</protein>
<evidence type="ECO:0000256" key="1">
    <source>
        <dbReference type="ARBA" id="ARBA00004141"/>
    </source>
</evidence>
<dbReference type="AlphaFoldDB" id="A0A7X3IKI7"/>
<feature type="transmembrane region" description="Helical" evidence="5">
    <location>
        <begin position="21"/>
        <end position="53"/>
    </location>
</feature>
<dbReference type="EMBL" id="WUBI01000003">
    <property type="protein sequence ID" value="MWV45618.1"/>
    <property type="molecule type" value="Genomic_DNA"/>
</dbReference>
<dbReference type="GO" id="GO:0005886">
    <property type="term" value="C:plasma membrane"/>
    <property type="evidence" value="ECO:0007669"/>
    <property type="project" value="TreeGrafter"/>
</dbReference>
<feature type="transmembrane region" description="Helical" evidence="5">
    <location>
        <begin position="105"/>
        <end position="124"/>
    </location>
</feature>
<evidence type="ECO:0000313" key="7">
    <source>
        <dbReference type="Proteomes" id="UP000460318"/>
    </source>
</evidence>
<proteinExistence type="predicted"/>